<comment type="similarity">
    <text evidence="1 2">Belongs to the cytochrome P450 family.</text>
</comment>
<reference evidence="4" key="1">
    <citation type="journal article" date="2019" name="Int. J. Syst. Evol. Microbiol.">
        <title>The Global Catalogue of Microorganisms (GCM) 10K type strain sequencing project: providing services to taxonomists for standard genome sequencing and annotation.</title>
        <authorList>
            <consortium name="The Broad Institute Genomics Platform"/>
            <consortium name="The Broad Institute Genome Sequencing Center for Infectious Disease"/>
            <person name="Wu L."/>
            <person name="Ma J."/>
        </authorList>
    </citation>
    <scope>NUCLEOTIDE SEQUENCE [LARGE SCALE GENOMIC DNA]</scope>
    <source>
        <strain evidence="4">JCM 3399</strain>
    </source>
</reference>
<dbReference type="Gene3D" id="1.10.630.10">
    <property type="entry name" value="Cytochrome P450"/>
    <property type="match status" value="1"/>
</dbReference>
<dbReference type="InterPro" id="IPR017972">
    <property type="entry name" value="Cyt_P450_CS"/>
</dbReference>
<dbReference type="PANTHER" id="PTHR46696:SF1">
    <property type="entry name" value="CYTOCHROME P450 YJIB-RELATED"/>
    <property type="match status" value="1"/>
</dbReference>
<dbReference type="RefSeq" id="WP_229852909.1">
    <property type="nucleotide sequence ID" value="NZ_BMRP01000043.1"/>
</dbReference>
<protein>
    <submittedName>
        <fullName evidence="3">Cytochrome P450</fullName>
    </submittedName>
</protein>
<dbReference type="Proteomes" id="UP000654471">
    <property type="component" value="Unassembled WGS sequence"/>
</dbReference>
<keyword evidence="4" id="KW-1185">Reference proteome</keyword>
<comment type="caution">
    <text evidence="3">The sequence shown here is derived from an EMBL/GenBank/DDBJ whole genome shotgun (WGS) entry which is preliminary data.</text>
</comment>
<gene>
    <name evidence="3" type="ORF">GCM10010211_70880</name>
</gene>
<keyword evidence="2" id="KW-0349">Heme</keyword>
<evidence type="ECO:0000256" key="2">
    <source>
        <dbReference type="RuleBase" id="RU000461"/>
    </source>
</evidence>
<dbReference type="InterPro" id="IPR001128">
    <property type="entry name" value="Cyt_P450"/>
</dbReference>
<keyword evidence="2" id="KW-0503">Monooxygenase</keyword>
<dbReference type="PRINTS" id="PR00385">
    <property type="entry name" value="P450"/>
</dbReference>
<sequence>MNNPMESPEFSRDPYPLLATLRTRGPVQRVRTGNGRTTWVVTGWAAARAALADGRLSKNTARYFADRPSTRDLAPAVSSSMLATDPPDHGRLRKLAMSAFTPAAVARLAPRIREIAERLAEALRGPERGPAVAGEVTATGAAAGAAGTAHRVVDLIEGYAVPLPIAVICELLDVPRDDRAAVRRWSDALFAAADPDTVDRASHALSDYMTGLIAARRAAPGDDVLSGLIAARDAGDRLTEPELVSLAVLLVVAGHETTTHLIGNGMLALLRDDALRARLRDDPGLLPAAVEEFLRYDAPITLATFRYATEPFDLGGARIEAGDVVLVSPGAANRDPARFPAPDTVRLDRPAGHLSFGHGPHHCLGAALARMEGRIAFEVLLTRFPGMRAAEDAASGRGDPPTWRRTRLMRGLVRLPVVLESPARGPGSTPQSQP</sequence>
<dbReference type="InterPro" id="IPR036396">
    <property type="entry name" value="Cyt_P450_sf"/>
</dbReference>
<dbReference type="PROSITE" id="PS00086">
    <property type="entry name" value="CYTOCHROME_P450"/>
    <property type="match status" value="1"/>
</dbReference>
<name>A0ABQ2VNI4_9ACTN</name>
<dbReference type="PRINTS" id="PR00359">
    <property type="entry name" value="BP450"/>
</dbReference>
<keyword evidence="2" id="KW-0479">Metal-binding</keyword>
<keyword evidence="2" id="KW-0560">Oxidoreductase</keyword>
<dbReference type="Pfam" id="PF00067">
    <property type="entry name" value="p450"/>
    <property type="match status" value="1"/>
</dbReference>
<dbReference type="SUPFAM" id="SSF48264">
    <property type="entry name" value="Cytochrome P450"/>
    <property type="match status" value="1"/>
</dbReference>
<evidence type="ECO:0000313" key="3">
    <source>
        <dbReference type="EMBL" id="GGU93814.1"/>
    </source>
</evidence>
<dbReference type="PANTHER" id="PTHR46696">
    <property type="entry name" value="P450, PUTATIVE (EUROFUNG)-RELATED"/>
    <property type="match status" value="1"/>
</dbReference>
<dbReference type="InterPro" id="IPR002397">
    <property type="entry name" value="Cyt_P450_B"/>
</dbReference>
<keyword evidence="2" id="KW-0408">Iron</keyword>
<proteinExistence type="inferred from homology"/>
<evidence type="ECO:0000313" key="4">
    <source>
        <dbReference type="Proteomes" id="UP000654471"/>
    </source>
</evidence>
<accession>A0ABQ2VNI4</accession>
<organism evidence="3 4">
    <name type="scientific">Streptomyces albospinus</name>
    <dbReference type="NCBI Taxonomy" id="285515"/>
    <lineage>
        <taxon>Bacteria</taxon>
        <taxon>Bacillati</taxon>
        <taxon>Actinomycetota</taxon>
        <taxon>Actinomycetes</taxon>
        <taxon>Kitasatosporales</taxon>
        <taxon>Streptomycetaceae</taxon>
        <taxon>Streptomyces</taxon>
    </lineage>
</organism>
<evidence type="ECO:0000256" key="1">
    <source>
        <dbReference type="ARBA" id="ARBA00010617"/>
    </source>
</evidence>
<dbReference type="EMBL" id="BMRP01000043">
    <property type="protein sequence ID" value="GGU93814.1"/>
    <property type="molecule type" value="Genomic_DNA"/>
</dbReference>
<dbReference type="CDD" id="cd11029">
    <property type="entry name" value="CYP107-like"/>
    <property type="match status" value="1"/>
</dbReference>